<dbReference type="AlphaFoldDB" id="A0A1Y2IA60"/>
<keyword evidence="2" id="KW-1185">Reference proteome</keyword>
<evidence type="ECO:0008006" key="3">
    <source>
        <dbReference type="Google" id="ProtNLM"/>
    </source>
</evidence>
<organism evidence="1 2">
    <name type="scientific">Trametes coccinea (strain BRFM310)</name>
    <name type="common">Pycnoporus coccineus</name>
    <dbReference type="NCBI Taxonomy" id="1353009"/>
    <lineage>
        <taxon>Eukaryota</taxon>
        <taxon>Fungi</taxon>
        <taxon>Dikarya</taxon>
        <taxon>Basidiomycota</taxon>
        <taxon>Agaricomycotina</taxon>
        <taxon>Agaricomycetes</taxon>
        <taxon>Polyporales</taxon>
        <taxon>Polyporaceae</taxon>
        <taxon>Trametes</taxon>
    </lineage>
</organism>
<evidence type="ECO:0000313" key="2">
    <source>
        <dbReference type="Proteomes" id="UP000193067"/>
    </source>
</evidence>
<evidence type="ECO:0000313" key="1">
    <source>
        <dbReference type="EMBL" id="OSC97974.1"/>
    </source>
</evidence>
<dbReference type="EMBL" id="KZ084144">
    <property type="protein sequence ID" value="OSC97974.1"/>
    <property type="molecule type" value="Genomic_DNA"/>
</dbReference>
<accession>A0A1Y2IA60</accession>
<dbReference type="OrthoDB" id="2588098at2759"/>
<gene>
    <name evidence="1" type="ORF">PYCCODRAFT_1480983</name>
</gene>
<dbReference type="Proteomes" id="UP000193067">
    <property type="component" value="Unassembled WGS sequence"/>
</dbReference>
<reference evidence="1 2" key="1">
    <citation type="journal article" date="2015" name="Biotechnol. Biofuels">
        <title>Enhanced degradation of softwood versus hardwood by the white-rot fungus Pycnoporus coccineus.</title>
        <authorList>
            <person name="Couturier M."/>
            <person name="Navarro D."/>
            <person name="Chevret D."/>
            <person name="Henrissat B."/>
            <person name="Piumi F."/>
            <person name="Ruiz-Duenas F.J."/>
            <person name="Martinez A.T."/>
            <person name="Grigoriev I.V."/>
            <person name="Riley R."/>
            <person name="Lipzen A."/>
            <person name="Berrin J.G."/>
            <person name="Master E.R."/>
            <person name="Rosso M.N."/>
        </authorList>
    </citation>
    <scope>NUCLEOTIDE SEQUENCE [LARGE SCALE GENOMIC DNA]</scope>
    <source>
        <strain evidence="1 2">BRFM310</strain>
    </source>
</reference>
<protein>
    <recommendedName>
        <fullName evidence="3">F-box domain-containing protein</fullName>
    </recommendedName>
</protein>
<sequence length="323" mass="36987">MGQYWYLLNLDRRERAYGAKLGEWYPSEDYRWLEQRLKIPRLSPNIDRWIAQGKRAVQRGSLLKLPNEMIDEIFTELRVEDPVSMVCFAVACKELLSLGKPHAYKLMKAECRSWINHRLICVGDYGSNLPQGLLTAEEEAAIEGMREDDEYPPTLYSLAAATFDSHLDAFDDAFRFAWFESPQYDIMCHESIRRQTPTQKNDWRMITSLLSPAYDQGPAVLCNMSKGECVRQDALNLPAGISLGHVLVSQICCSDDPSCSMVVGEDFEKNFERGRWVGDRFCIATVSTMPKLTGGAEWKDVTCEVHELLCHLCYENPEDFDLE</sequence>
<name>A0A1Y2IA60_TRAC3</name>
<proteinExistence type="predicted"/>